<organism evidence="2 3">
    <name type="scientific">Anopheles dirus</name>
    <dbReference type="NCBI Taxonomy" id="7168"/>
    <lineage>
        <taxon>Eukaryota</taxon>
        <taxon>Metazoa</taxon>
        <taxon>Ecdysozoa</taxon>
        <taxon>Arthropoda</taxon>
        <taxon>Hexapoda</taxon>
        <taxon>Insecta</taxon>
        <taxon>Pterygota</taxon>
        <taxon>Neoptera</taxon>
        <taxon>Endopterygota</taxon>
        <taxon>Diptera</taxon>
        <taxon>Nematocera</taxon>
        <taxon>Culicoidea</taxon>
        <taxon>Culicidae</taxon>
        <taxon>Anophelinae</taxon>
        <taxon>Anopheles</taxon>
    </lineage>
</organism>
<dbReference type="Proteomes" id="UP000075884">
    <property type="component" value="Unassembled WGS sequence"/>
</dbReference>
<feature type="chain" id="PRO_5008129976" description="Secreted protein" evidence="1">
    <location>
        <begin position="25"/>
        <end position="72"/>
    </location>
</feature>
<reference evidence="2" key="2">
    <citation type="submission" date="2020-05" db="UniProtKB">
        <authorList>
            <consortium name="EnsemblMetazoa"/>
        </authorList>
    </citation>
    <scope>IDENTIFICATION</scope>
    <source>
        <strain evidence="2">WRAIR2</strain>
    </source>
</reference>
<proteinExistence type="predicted"/>
<accession>A0A182NHF0</accession>
<dbReference type="AlphaFoldDB" id="A0A182NHF0"/>
<evidence type="ECO:0008006" key="4">
    <source>
        <dbReference type="Google" id="ProtNLM"/>
    </source>
</evidence>
<dbReference type="EnsemblMetazoa" id="ADIR007073-RA">
    <property type="protein sequence ID" value="ADIR007073-PA"/>
    <property type="gene ID" value="ADIR007073"/>
</dbReference>
<evidence type="ECO:0000313" key="3">
    <source>
        <dbReference type="Proteomes" id="UP000075884"/>
    </source>
</evidence>
<feature type="signal peptide" evidence="1">
    <location>
        <begin position="1"/>
        <end position="24"/>
    </location>
</feature>
<reference evidence="3" key="1">
    <citation type="submission" date="2013-03" db="EMBL/GenBank/DDBJ databases">
        <title>The Genome Sequence of Anopheles dirus WRAIR2.</title>
        <authorList>
            <consortium name="The Broad Institute Genomics Platform"/>
            <person name="Neafsey D.E."/>
            <person name="Walton C."/>
            <person name="Walker B."/>
            <person name="Young S.K."/>
            <person name="Zeng Q."/>
            <person name="Gargeya S."/>
            <person name="Fitzgerald M."/>
            <person name="Haas B."/>
            <person name="Abouelleil A."/>
            <person name="Allen A.W."/>
            <person name="Alvarado L."/>
            <person name="Arachchi H.M."/>
            <person name="Berlin A.M."/>
            <person name="Chapman S.B."/>
            <person name="Gainer-Dewar J."/>
            <person name="Goldberg J."/>
            <person name="Griggs A."/>
            <person name="Gujja S."/>
            <person name="Hansen M."/>
            <person name="Howarth C."/>
            <person name="Imamovic A."/>
            <person name="Ireland A."/>
            <person name="Larimer J."/>
            <person name="McCowan C."/>
            <person name="Murphy C."/>
            <person name="Pearson M."/>
            <person name="Poon T.W."/>
            <person name="Priest M."/>
            <person name="Roberts A."/>
            <person name="Saif S."/>
            <person name="Shea T."/>
            <person name="Sisk P."/>
            <person name="Sykes S."/>
            <person name="Wortman J."/>
            <person name="Nusbaum C."/>
            <person name="Birren B."/>
        </authorList>
    </citation>
    <scope>NUCLEOTIDE SEQUENCE [LARGE SCALE GENOMIC DNA]</scope>
    <source>
        <strain evidence="3">WRAIR2</strain>
    </source>
</reference>
<protein>
    <recommendedName>
        <fullName evidence="4">Secreted protein</fullName>
    </recommendedName>
</protein>
<dbReference type="VEuPathDB" id="VectorBase:ADIR007073"/>
<evidence type="ECO:0000256" key="1">
    <source>
        <dbReference type="SAM" id="SignalP"/>
    </source>
</evidence>
<name>A0A182NHF0_9DIPT</name>
<keyword evidence="3" id="KW-1185">Reference proteome</keyword>
<evidence type="ECO:0000313" key="2">
    <source>
        <dbReference type="EnsemblMetazoa" id="ADIR007073-PA"/>
    </source>
</evidence>
<sequence>MGIALRRLMVIVLLLTSIATLTSAAALRSSQRSSYKPTTKRVEMRVYRGPVDHYTGSVPWGYFVRQPADHTQ</sequence>
<keyword evidence="1" id="KW-0732">Signal</keyword>